<keyword evidence="12" id="KW-1185">Reference proteome</keyword>
<comment type="subcellular location">
    <subcellularLocation>
        <location evidence="1">Cell membrane</location>
        <topology evidence="1">Multi-pass membrane protein</topology>
    </subcellularLocation>
</comment>
<comment type="similarity">
    <text evidence="9">Belongs to the binding-protein-dependent transport system permease family. LivHM subfamily.</text>
</comment>
<keyword evidence="4" id="KW-0997">Cell inner membrane</keyword>
<evidence type="ECO:0000256" key="5">
    <source>
        <dbReference type="ARBA" id="ARBA00022692"/>
    </source>
</evidence>
<feature type="transmembrane region" description="Helical" evidence="10">
    <location>
        <begin position="120"/>
        <end position="142"/>
    </location>
</feature>
<evidence type="ECO:0000256" key="9">
    <source>
        <dbReference type="ARBA" id="ARBA00037998"/>
    </source>
</evidence>
<dbReference type="CDD" id="cd06582">
    <property type="entry name" value="TM_PBP1_LivH_like"/>
    <property type="match status" value="1"/>
</dbReference>
<proteinExistence type="inferred from homology"/>
<keyword evidence="2" id="KW-0813">Transport</keyword>
<feature type="transmembrane region" description="Helical" evidence="10">
    <location>
        <begin position="362"/>
        <end position="381"/>
    </location>
</feature>
<evidence type="ECO:0000256" key="7">
    <source>
        <dbReference type="ARBA" id="ARBA00022989"/>
    </source>
</evidence>
<name>A0ABP9WX86_9CHLR</name>
<evidence type="ECO:0000313" key="12">
    <source>
        <dbReference type="Proteomes" id="UP001428290"/>
    </source>
</evidence>
<keyword evidence="7 10" id="KW-1133">Transmembrane helix</keyword>
<reference evidence="11 12" key="1">
    <citation type="submission" date="2024-02" db="EMBL/GenBank/DDBJ databases">
        <title>Herpetosiphon gulosus NBRC 112829.</title>
        <authorList>
            <person name="Ichikawa N."/>
            <person name="Katano-Makiyama Y."/>
            <person name="Hidaka K."/>
        </authorList>
    </citation>
    <scope>NUCLEOTIDE SEQUENCE [LARGE SCALE GENOMIC DNA]</scope>
    <source>
        <strain evidence="11 12">NBRC 112829</strain>
    </source>
</reference>
<keyword evidence="6" id="KW-0029">Amino-acid transport</keyword>
<comment type="caution">
    <text evidence="11">The sequence shown here is derived from an EMBL/GenBank/DDBJ whole genome shotgun (WGS) entry which is preliminary data.</text>
</comment>
<feature type="transmembrane region" description="Helical" evidence="10">
    <location>
        <begin position="238"/>
        <end position="255"/>
    </location>
</feature>
<accession>A0ABP9WX86</accession>
<keyword evidence="3" id="KW-1003">Cell membrane</keyword>
<evidence type="ECO:0000256" key="2">
    <source>
        <dbReference type="ARBA" id="ARBA00022448"/>
    </source>
</evidence>
<evidence type="ECO:0000256" key="1">
    <source>
        <dbReference type="ARBA" id="ARBA00004651"/>
    </source>
</evidence>
<dbReference type="PANTHER" id="PTHR11795">
    <property type="entry name" value="BRANCHED-CHAIN AMINO ACID TRANSPORT SYSTEM PERMEASE PROTEIN LIVH"/>
    <property type="match status" value="1"/>
</dbReference>
<feature type="transmembrane region" description="Helical" evidence="10">
    <location>
        <begin position="97"/>
        <end position="114"/>
    </location>
</feature>
<keyword evidence="8 10" id="KW-0472">Membrane</keyword>
<dbReference type="PANTHER" id="PTHR11795:SF371">
    <property type="entry name" value="HIGH-AFFINITY BRANCHED-CHAIN AMINO ACID TRANSPORT SYSTEM PERMEASE PROTEIN LIVH"/>
    <property type="match status" value="1"/>
</dbReference>
<dbReference type="InterPro" id="IPR052157">
    <property type="entry name" value="BCAA_transport_permease"/>
</dbReference>
<dbReference type="Proteomes" id="UP001428290">
    <property type="component" value="Unassembled WGS sequence"/>
</dbReference>
<sequence length="388" mass="40907">MAASQTPTSPQSAPLVPREPFLTKRRAFSIVGLIIFLGFFAIPIYQTILLEMIGDTGQLMQQIVIGLTKGTYIAVIALGYTLVYGILELINFAHGDLFMIGAFLSLIFISLFGLDPKTSSGLTIFFSLIAILGLVMLCTAFLNAGIERFAYRPLRNAPRLAPLISAIGMSFVLQNVGIFLGDGLIWDKIAAGLGSDAIGRVADAMGSQSVAPKNIPDLLPNGQVFFVPASLRYTYKDLLVAVVSLGLLAGLYSFVRFTKLGKAIRATAQDRDAARLMGINADRTISVTFLIGGALGGAAGMIVGLYNGTALFTMGFTAGLLSFTAAVLGGIGNILGSALGGLLIGLVLSLSDQYIGTRWSNAVIFAILVLILLFRPTGLLGQEGGQKA</sequence>
<evidence type="ECO:0000256" key="4">
    <source>
        <dbReference type="ARBA" id="ARBA00022519"/>
    </source>
</evidence>
<evidence type="ECO:0000256" key="6">
    <source>
        <dbReference type="ARBA" id="ARBA00022970"/>
    </source>
</evidence>
<protein>
    <submittedName>
        <fullName evidence="11">High-affinity branched-chain amino acid transport system permease protein LivH</fullName>
    </submittedName>
</protein>
<keyword evidence="5 10" id="KW-0812">Transmembrane</keyword>
<evidence type="ECO:0000256" key="8">
    <source>
        <dbReference type="ARBA" id="ARBA00023136"/>
    </source>
</evidence>
<dbReference type="RefSeq" id="WP_345721428.1">
    <property type="nucleotide sequence ID" value="NZ_BAABRU010000005.1"/>
</dbReference>
<feature type="transmembrane region" description="Helical" evidence="10">
    <location>
        <begin position="285"/>
        <end position="306"/>
    </location>
</feature>
<evidence type="ECO:0000256" key="10">
    <source>
        <dbReference type="SAM" id="Phobius"/>
    </source>
</evidence>
<dbReference type="Pfam" id="PF02653">
    <property type="entry name" value="BPD_transp_2"/>
    <property type="match status" value="1"/>
</dbReference>
<feature type="transmembrane region" description="Helical" evidence="10">
    <location>
        <begin position="326"/>
        <end position="350"/>
    </location>
</feature>
<feature type="transmembrane region" description="Helical" evidence="10">
    <location>
        <begin position="27"/>
        <end position="50"/>
    </location>
</feature>
<feature type="transmembrane region" description="Helical" evidence="10">
    <location>
        <begin position="70"/>
        <end position="90"/>
    </location>
</feature>
<dbReference type="InterPro" id="IPR001851">
    <property type="entry name" value="ABC_transp_permease"/>
</dbReference>
<evidence type="ECO:0000256" key="3">
    <source>
        <dbReference type="ARBA" id="ARBA00022475"/>
    </source>
</evidence>
<gene>
    <name evidence="11" type="primary">livH_2</name>
    <name evidence="11" type="ORF">Hgul01_01605</name>
</gene>
<evidence type="ECO:0000313" key="11">
    <source>
        <dbReference type="EMBL" id="GAA5527812.1"/>
    </source>
</evidence>
<organism evidence="11 12">
    <name type="scientific">Herpetosiphon gulosus</name>
    <dbReference type="NCBI Taxonomy" id="1973496"/>
    <lineage>
        <taxon>Bacteria</taxon>
        <taxon>Bacillati</taxon>
        <taxon>Chloroflexota</taxon>
        <taxon>Chloroflexia</taxon>
        <taxon>Herpetosiphonales</taxon>
        <taxon>Herpetosiphonaceae</taxon>
        <taxon>Herpetosiphon</taxon>
    </lineage>
</organism>
<feature type="transmembrane region" description="Helical" evidence="10">
    <location>
        <begin position="163"/>
        <end position="186"/>
    </location>
</feature>
<dbReference type="EMBL" id="BAABRU010000005">
    <property type="protein sequence ID" value="GAA5527812.1"/>
    <property type="molecule type" value="Genomic_DNA"/>
</dbReference>